<reference evidence="3 4" key="1">
    <citation type="submission" date="2016-02" db="EMBL/GenBank/DDBJ databases">
        <title>Genome analysis of coral dinoflagellate symbionts highlights evolutionary adaptations to a symbiotic lifestyle.</title>
        <authorList>
            <person name="Aranda M."/>
            <person name="Li Y."/>
            <person name="Liew Y.J."/>
            <person name="Baumgarten S."/>
            <person name="Simakov O."/>
            <person name="Wilson M."/>
            <person name="Piel J."/>
            <person name="Ashoor H."/>
            <person name="Bougouffa S."/>
            <person name="Bajic V.B."/>
            <person name="Ryu T."/>
            <person name="Ravasi T."/>
            <person name="Bayer T."/>
            <person name="Micklem G."/>
            <person name="Kim H."/>
            <person name="Bhak J."/>
            <person name="Lajeunesse T.C."/>
            <person name="Voolstra C.R."/>
        </authorList>
    </citation>
    <scope>NUCLEOTIDE SEQUENCE [LARGE SCALE GENOMIC DNA]</scope>
    <source>
        <strain evidence="3 4">CCMP2467</strain>
    </source>
</reference>
<organism evidence="3 4">
    <name type="scientific">Symbiodinium microadriaticum</name>
    <name type="common">Dinoflagellate</name>
    <name type="synonym">Zooxanthella microadriatica</name>
    <dbReference type="NCBI Taxonomy" id="2951"/>
    <lineage>
        <taxon>Eukaryota</taxon>
        <taxon>Sar</taxon>
        <taxon>Alveolata</taxon>
        <taxon>Dinophyceae</taxon>
        <taxon>Suessiales</taxon>
        <taxon>Symbiodiniaceae</taxon>
        <taxon>Symbiodinium</taxon>
    </lineage>
</organism>
<feature type="transmembrane region" description="Helical" evidence="2">
    <location>
        <begin position="140"/>
        <end position="160"/>
    </location>
</feature>
<sequence length="1760" mass="191925">MTAVTDGDDDPHPFRPDPSTASKPATKCYILNAGMRGPDDVPIARKTADIYLNPNTATSSGQCLRRRSGKEPPLSETLGLRNEKDILWRELLKLFWNNTKYGGNGSSIRVPQPGPALAAALWLEAFSMHSCTAREGSDELLTCLVLVCVGGALALGAAGLGPGRSWRILLASALLCWQGTLAALQTLGESLVSALLAGVHPGQALAANCEATKPSEDEASLQAARSVDALPMVASWAAPSVMETNASQGRLGIAAVPLDSHGRIELEYQACCPRSDETISGTRLPGALPYKAVPLGALRWKNKSGQNLYSKMDPSVRVYSDVVLPWQDQHKVQLQLLAGSSQPSGSNLTKLRYHFMVRSRVKECICLSIYAPGFCFYANLAFVYADPSPAYAPWARLQEGSCNRPSTAEMWRITGRISVDVNGSVCLPTLRLADSIWQVIFEELPEDVAKYLQRQFLAQGTVQDLQRVFKSVRAPTRNAKKLQVPSFWAHILGSLAPVGAAAAALTPWRHDIPPGRCQVQLCFQAKLLKFARPPEEIGDLSLDKMPSPLLHRFGLAEDSPVPVFTSRKLSAPSTYADHIDFDSTGESRGSTLAGVAHEHLLLTYMIVEINYVVTIPTGRFDRWGPQCYRMCCPKVQLLKQYEDQLLDTRWRTVDELKLLQALHRERKLLVQPLLVRNVLLNPHNVLVEAQKDKVSFFSALPMSKGDAFLSRVMLIMMLLKLMAMMPVMVVARCLNCRGRIGVNPCGPQRSLPDAWKSAVVMTMGQMGAGRSFLFFLQEAALVQLFGRRVPFQAGLEDLLEVTLAGTRLRLQGGNMKVTLAGTRLRLQGGNMKVQRACDSRGNAAARVLVREGLLLQNPDAGKDEGWSADAWCRAVFDRARLLQSSVPSWQTFADVLLQAAEEVEADPSLVPTSSTVTTSTSRPQHQQLLLYRTVYIINTHVIDQNFDCRSLCTHDESDLDQKSYHNDKLYVERSLVFLHAMAMIYASWIDSWVEAHELSNASSVLRHWAPEPSTLTTSSTTFTRTFSTATTSTTTRPVVPYPQPQASASGAVLSTLEVVFSDPLELLTRALQMDLENNGLPRLTDSSGSLATRGMATSSLLHSWCEVPALAPTQRLAAVLAALEPAVLNLNDTIRPLHTVLAALEEGLPSEWDASYWSSAPGGPDWEPPLPTATSTTWTSTSTIDVESLLCLDPLMDLECVAWSAPLRRFVPALGCELVAQPGRQWPIVQQGHLEVICEECEAWALHPAMAVASKLPPALTPFPPQVQMQTREVAVFWLDKAHSYNLRGLLVPPVLLLFAALHLLLAIYAEAGLGPEVRWRSQARWVAMRTMRAKGVQVEVQQLDAEEKEFIRRRAAEIRATGEFSAAICAAEAQEIVRRAEGLPHASTSAAARLDIRQAKDGLATLFQAHGLGDVEDDEVRRPPPALMGPGGLQPLPGTTVVTSSLSKATPSLLTPSARIPSATGSPMQALSLRDASLRDAAQEVGFRPEEAMISSKPPTKPRLSLRFEVASSIVDLSRNPPAFEMLMFRLAEVGCLFESTSVGLAVLAAALTPPVAGALQTFCARVECLLQHLPPLQPPRVPAATAAEAAPATLVAARSLNVAEEFNASEVVVLSEVLLICLVAWWETTQTDQPGRIEIQLPPDEQAEASAASADESWQLRLVLVPEMQRYIVLLAISWLLNLVLFEPLMLCAGLVPAALLAREVGPEGERPLCASQHQGLVPLPKLQMVPLQAEPISPPDLTETIESEDEDEASAVK</sequence>
<evidence type="ECO:0000256" key="1">
    <source>
        <dbReference type="SAM" id="MobiDB-lite"/>
    </source>
</evidence>
<keyword evidence="4" id="KW-1185">Reference proteome</keyword>
<dbReference type="EMBL" id="LSRX01000951">
    <property type="protein sequence ID" value="OLP85864.1"/>
    <property type="molecule type" value="Genomic_DNA"/>
</dbReference>
<dbReference type="OrthoDB" id="438800at2759"/>
<comment type="caution">
    <text evidence="3">The sequence shown here is derived from an EMBL/GenBank/DDBJ whole genome shotgun (WGS) entry which is preliminary data.</text>
</comment>
<evidence type="ECO:0000313" key="3">
    <source>
        <dbReference type="EMBL" id="OLP85864.1"/>
    </source>
</evidence>
<keyword evidence="2" id="KW-0472">Membrane</keyword>
<proteinExistence type="predicted"/>
<keyword evidence="2" id="KW-0812">Transmembrane</keyword>
<name>A0A1Q9CSG2_SYMMI</name>
<protein>
    <submittedName>
        <fullName evidence="3">Uncharacterized protein</fullName>
    </submittedName>
</protein>
<gene>
    <name evidence="3" type="ORF">AK812_SmicGene33093</name>
</gene>
<accession>A0A1Q9CSG2</accession>
<feature type="compositionally biased region" description="Acidic residues" evidence="1">
    <location>
        <begin position="1746"/>
        <end position="1760"/>
    </location>
</feature>
<feature type="region of interest" description="Disordered" evidence="1">
    <location>
        <begin position="1"/>
        <end position="25"/>
    </location>
</feature>
<feature type="region of interest" description="Disordered" evidence="1">
    <location>
        <begin position="1735"/>
        <end position="1760"/>
    </location>
</feature>
<keyword evidence="2" id="KW-1133">Transmembrane helix</keyword>
<dbReference type="Proteomes" id="UP000186817">
    <property type="component" value="Unassembled WGS sequence"/>
</dbReference>
<evidence type="ECO:0000256" key="2">
    <source>
        <dbReference type="SAM" id="Phobius"/>
    </source>
</evidence>
<evidence type="ECO:0000313" key="4">
    <source>
        <dbReference type="Proteomes" id="UP000186817"/>
    </source>
</evidence>